<dbReference type="EMBL" id="KZ821683">
    <property type="protein sequence ID" value="PYH84652.1"/>
    <property type="molecule type" value="Genomic_DNA"/>
</dbReference>
<evidence type="ECO:0000313" key="2">
    <source>
        <dbReference type="Proteomes" id="UP000248340"/>
    </source>
</evidence>
<organism evidence="1 2">
    <name type="scientific">Aspergillus uvarum CBS 121591</name>
    <dbReference type="NCBI Taxonomy" id="1448315"/>
    <lineage>
        <taxon>Eukaryota</taxon>
        <taxon>Fungi</taxon>
        <taxon>Dikarya</taxon>
        <taxon>Ascomycota</taxon>
        <taxon>Pezizomycotina</taxon>
        <taxon>Eurotiomycetes</taxon>
        <taxon>Eurotiomycetidae</taxon>
        <taxon>Eurotiales</taxon>
        <taxon>Aspergillaceae</taxon>
        <taxon>Aspergillus</taxon>
        <taxon>Aspergillus subgen. Circumdati</taxon>
    </lineage>
</organism>
<dbReference type="AlphaFoldDB" id="A0A319E0N0"/>
<evidence type="ECO:0000313" key="1">
    <source>
        <dbReference type="EMBL" id="PYH84652.1"/>
    </source>
</evidence>
<dbReference type="RefSeq" id="XP_025494852.1">
    <property type="nucleotide sequence ID" value="XM_025641640.1"/>
</dbReference>
<keyword evidence="2" id="KW-1185">Reference proteome</keyword>
<accession>A0A319E0N0</accession>
<name>A0A319E0N0_9EURO</name>
<reference evidence="1 2" key="1">
    <citation type="submission" date="2016-12" db="EMBL/GenBank/DDBJ databases">
        <title>The genomes of Aspergillus section Nigri reveals drivers in fungal speciation.</title>
        <authorList>
            <consortium name="DOE Joint Genome Institute"/>
            <person name="Vesth T.C."/>
            <person name="Nybo J."/>
            <person name="Theobald S."/>
            <person name="Brandl J."/>
            <person name="Frisvad J.C."/>
            <person name="Nielsen K.F."/>
            <person name="Lyhne E.K."/>
            <person name="Kogle M.E."/>
            <person name="Kuo A."/>
            <person name="Riley R."/>
            <person name="Clum A."/>
            <person name="Nolan M."/>
            <person name="Lipzen A."/>
            <person name="Salamov A."/>
            <person name="Henrissat B."/>
            <person name="Wiebenga A."/>
            <person name="De Vries R.P."/>
            <person name="Grigoriev I.V."/>
            <person name="Mortensen U.H."/>
            <person name="Andersen M.R."/>
            <person name="Baker S.E."/>
        </authorList>
    </citation>
    <scope>NUCLEOTIDE SEQUENCE [LARGE SCALE GENOMIC DNA]</scope>
    <source>
        <strain evidence="1 2">CBS 121591</strain>
    </source>
</reference>
<dbReference type="GeneID" id="37144382"/>
<protein>
    <submittedName>
        <fullName evidence="1">Uncharacterized protein</fullName>
    </submittedName>
</protein>
<gene>
    <name evidence="1" type="ORF">BO82DRAFT_9029</name>
</gene>
<dbReference type="VEuPathDB" id="FungiDB:BO82DRAFT_9029"/>
<proteinExistence type="predicted"/>
<dbReference type="Proteomes" id="UP000248340">
    <property type="component" value="Unassembled WGS sequence"/>
</dbReference>
<sequence length="171" mass="18963">MSADVRYLISTFESLGEKASSSANRLRTIDHGRVGLVSSSREQKDAFDPRNLDLTCGNQVLQEALHDVEPDRMEVARELSLPGFRHSGEGFPVDQDPKWALRSSKNPLATLSTTQVFTVRILKSREEIISILFLGSVGRWPANVCSGLRQQVQEQSGKLLELEGQCGEAYC</sequence>